<dbReference type="SMART" id="SM00020">
    <property type="entry name" value="Tryp_SPc"/>
    <property type="match status" value="1"/>
</dbReference>
<dbReference type="PANTHER" id="PTHR24264">
    <property type="entry name" value="TRYPSIN-RELATED"/>
    <property type="match status" value="1"/>
</dbReference>
<keyword evidence="5" id="KW-0378">Hydrolase</keyword>
<keyword evidence="14" id="KW-1185">Reference proteome</keyword>
<dbReference type="PROSITE" id="PS50240">
    <property type="entry name" value="TRYPSIN_DOM"/>
    <property type="match status" value="1"/>
</dbReference>
<keyword evidence="4 11" id="KW-0732">Signal</keyword>
<evidence type="ECO:0000256" key="7">
    <source>
        <dbReference type="ARBA" id="ARBA00023157"/>
    </source>
</evidence>
<reference evidence="13 14" key="1">
    <citation type="submission" date="2019-01" db="EMBL/GenBank/DDBJ databases">
        <title>Genome Assembly of Collichthys lucidus.</title>
        <authorList>
            <person name="Cai M."/>
            <person name="Xiao S."/>
        </authorList>
    </citation>
    <scope>NUCLEOTIDE SEQUENCE [LARGE SCALE GENOMIC DNA]</scope>
    <source>
        <strain evidence="13">JT15FE1705JMU</strain>
        <tissue evidence="13">Muscle</tissue>
    </source>
</reference>
<dbReference type="AlphaFoldDB" id="A0A4V6ARS1"/>
<evidence type="ECO:0000256" key="11">
    <source>
        <dbReference type="SAM" id="SignalP"/>
    </source>
</evidence>
<proteinExistence type="inferred from homology"/>
<keyword evidence="7" id="KW-1015">Disulfide bond</keyword>
<keyword evidence="2" id="KW-0245">EGF-like domain</keyword>
<evidence type="ECO:0000313" key="14">
    <source>
        <dbReference type="Proteomes" id="UP000298787"/>
    </source>
</evidence>
<dbReference type="GO" id="GO:0033628">
    <property type="term" value="P:regulation of cell adhesion mediated by integrin"/>
    <property type="evidence" value="ECO:0007669"/>
    <property type="project" value="TreeGrafter"/>
</dbReference>
<evidence type="ECO:0000256" key="3">
    <source>
        <dbReference type="ARBA" id="ARBA00022670"/>
    </source>
</evidence>
<name>A0A4V6ARS1_COLLU</name>
<evidence type="ECO:0000256" key="5">
    <source>
        <dbReference type="ARBA" id="ARBA00022801"/>
    </source>
</evidence>
<dbReference type="GO" id="GO:0005615">
    <property type="term" value="C:extracellular space"/>
    <property type="evidence" value="ECO:0007669"/>
    <property type="project" value="TreeGrafter"/>
</dbReference>
<evidence type="ECO:0000256" key="10">
    <source>
        <dbReference type="ARBA" id="ARBA00038868"/>
    </source>
</evidence>
<evidence type="ECO:0000256" key="9">
    <source>
        <dbReference type="ARBA" id="ARBA00036320"/>
    </source>
</evidence>
<dbReference type="InterPro" id="IPR050127">
    <property type="entry name" value="Serine_Proteases_S1"/>
</dbReference>
<dbReference type="Gene3D" id="2.40.10.10">
    <property type="entry name" value="Trypsin-like serine proteases"/>
    <property type="match status" value="1"/>
</dbReference>
<keyword evidence="3" id="KW-0645">Protease</keyword>
<dbReference type="PROSITE" id="PS00135">
    <property type="entry name" value="TRYPSIN_SER"/>
    <property type="match status" value="1"/>
</dbReference>
<keyword evidence="13" id="KW-0808">Transferase</keyword>
<evidence type="ECO:0000256" key="1">
    <source>
        <dbReference type="ARBA" id="ARBA00004239"/>
    </source>
</evidence>
<dbReference type="InterPro" id="IPR043504">
    <property type="entry name" value="Peptidase_S1_PA_chymotrypsin"/>
</dbReference>
<dbReference type="GO" id="GO:0031639">
    <property type="term" value="P:plasminogen activation"/>
    <property type="evidence" value="ECO:0007669"/>
    <property type="project" value="TreeGrafter"/>
</dbReference>
<dbReference type="InterPro" id="IPR001254">
    <property type="entry name" value="Trypsin_dom"/>
</dbReference>
<keyword evidence="6" id="KW-0720">Serine protease</keyword>
<evidence type="ECO:0000259" key="12">
    <source>
        <dbReference type="PROSITE" id="PS50240"/>
    </source>
</evidence>
<dbReference type="GO" id="GO:0004252">
    <property type="term" value="F:serine-type endopeptidase activity"/>
    <property type="evidence" value="ECO:0007669"/>
    <property type="project" value="UniProtKB-EC"/>
</dbReference>
<evidence type="ECO:0000256" key="8">
    <source>
        <dbReference type="ARBA" id="ARBA00024195"/>
    </source>
</evidence>
<dbReference type="STRING" id="240159.A0A4V6ARS1"/>
<keyword evidence="13" id="KW-0418">Kinase</keyword>
<protein>
    <recommendedName>
        <fullName evidence="10">trypsin</fullName>
        <ecNumber evidence="10">3.4.21.4</ecNumber>
    </recommendedName>
</protein>
<feature type="domain" description="Peptidase S1" evidence="12">
    <location>
        <begin position="58"/>
        <end position="228"/>
    </location>
</feature>
<dbReference type="GO" id="GO:0016301">
    <property type="term" value="F:kinase activity"/>
    <property type="evidence" value="ECO:0007669"/>
    <property type="project" value="UniProtKB-KW"/>
</dbReference>
<accession>A0A4V6ARS1</accession>
<sequence>MKLLVIVALLAALSVDVAFSRKKSWSRKNLSTKSKETTKGSTPTAKPLTAVDTGSFVVQMHFQLNDVMSCVPSSMLTDSSSLLKIRSKNGECATKSASARTVCLPPLHTQLPAGFQCSIAGFGMERHMAWHFSNNLKQTNVKLISQADCKSESYYGDLITKNMFCAGSPDWSTDACSGDSGGPLVCEVSGRMFLFGVVSWGDGCARKNKPGVYTQVTNYNEWIAENAGLSKFTSGLMYPMK</sequence>
<dbReference type="EC" id="3.4.21.4" evidence="10"/>
<dbReference type="PANTHER" id="PTHR24264:SF38">
    <property type="entry name" value="UROKINASE-TYPE PLASMINOGEN ACTIVATOR"/>
    <property type="match status" value="1"/>
</dbReference>
<gene>
    <name evidence="13" type="ORF">D9C73_019850</name>
</gene>
<dbReference type="SUPFAM" id="SSF50494">
    <property type="entry name" value="Trypsin-like serine proteases"/>
    <property type="match status" value="1"/>
</dbReference>
<dbReference type="InterPro" id="IPR033116">
    <property type="entry name" value="TRYPSIN_SER"/>
</dbReference>
<feature type="signal peptide" evidence="11">
    <location>
        <begin position="1"/>
        <end position="20"/>
    </location>
</feature>
<dbReference type="InterPro" id="IPR009003">
    <property type="entry name" value="Peptidase_S1_PA"/>
</dbReference>
<comment type="similarity">
    <text evidence="8">Belongs to the peptidase S1 family. CLIP subfamily.</text>
</comment>
<comment type="catalytic activity">
    <reaction evidence="9">
        <text>Preferential cleavage: Arg-|-Xaa, Lys-|-Xaa.</text>
        <dbReference type="EC" id="3.4.21.4"/>
    </reaction>
</comment>
<evidence type="ECO:0000256" key="6">
    <source>
        <dbReference type="ARBA" id="ARBA00022825"/>
    </source>
</evidence>
<evidence type="ECO:0000256" key="4">
    <source>
        <dbReference type="ARBA" id="ARBA00022729"/>
    </source>
</evidence>
<evidence type="ECO:0000313" key="13">
    <source>
        <dbReference type="EMBL" id="TKS85492.1"/>
    </source>
</evidence>
<dbReference type="FunFam" id="2.40.10.10:FF:000002">
    <property type="entry name" value="Transmembrane protease serine"/>
    <property type="match status" value="1"/>
</dbReference>
<dbReference type="EMBL" id="CM014094">
    <property type="protein sequence ID" value="TKS85492.1"/>
    <property type="molecule type" value="Genomic_DNA"/>
</dbReference>
<feature type="chain" id="PRO_5020528192" description="trypsin" evidence="11">
    <location>
        <begin position="21"/>
        <end position="241"/>
    </location>
</feature>
<organism evidence="13 14">
    <name type="scientific">Collichthys lucidus</name>
    <name type="common">Big head croaker</name>
    <name type="synonym">Sciaena lucida</name>
    <dbReference type="NCBI Taxonomy" id="240159"/>
    <lineage>
        <taxon>Eukaryota</taxon>
        <taxon>Metazoa</taxon>
        <taxon>Chordata</taxon>
        <taxon>Craniata</taxon>
        <taxon>Vertebrata</taxon>
        <taxon>Euteleostomi</taxon>
        <taxon>Actinopterygii</taxon>
        <taxon>Neopterygii</taxon>
        <taxon>Teleostei</taxon>
        <taxon>Neoteleostei</taxon>
        <taxon>Acanthomorphata</taxon>
        <taxon>Eupercaria</taxon>
        <taxon>Sciaenidae</taxon>
        <taxon>Collichthys</taxon>
    </lineage>
</organism>
<dbReference type="Pfam" id="PF00089">
    <property type="entry name" value="Trypsin"/>
    <property type="match status" value="1"/>
</dbReference>
<comment type="subcellular location">
    <subcellularLocation>
        <location evidence="1">Secreted</location>
        <location evidence="1">Extracellular space</location>
    </subcellularLocation>
</comment>
<dbReference type="CDD" id="cd00190">
    <property type="entry name" value="Tryp_SPc"/>
    <property type="match status" value="1"/>
</dbReference>
<dbReference type="Proteomes" id="UP000298787">
    <property type="component" value="Chromosome 17"/>
</dbReference>
<evidence type="ECO:0000256" key="2">
    <source>
        <dbReference type="ARBA" id="ARBA00022536"/>
    </source>
</evidence>